<feature type="region of interest" description="Disordered" evidence="1">
    <location>
        <begin position="219"/>
        <end position="256"/>
    </location>
</feature>
<keyword evidence="3" id="KW-1185">Reference proteome</keyword>
<name>A0ABR1T8S8_9PEZI</name>
<dbReference type="RefSeq" id="XP_066709852.1">
    <property type="nucleotide sequence ID" value="XM_066864891.1"/>
</dbReference>
<sequence>MDDYLSAFPVGGAHLDGAVEDCGTPLVTKCKTNGRHYCRYGGLECPGLAWSAPLNLVVQLVHGLGKKPGIPEFPYCSITAAGKQEITSFNGPMSLEQFTQLVADHPGAMFHEFKIRSFLVISQHEVMTEQHNEAFVDQSRITTFRSKHYLAFKVHGPSVYSRSPSLPHRASGGGYVCPRLERSWYEGMVDGTDGGGGYVAICSGRCMTCLILTSTGVRNPPVSSGGDKIEPRGLLHELATEGPTGRPETSIAPTTE</sequence>
<evidence type="ECO:0000256" key="1">
    <source>
        <dbReference type="SAM" id="MobiDB-lite"/>
    </source>
</evidence>
<organism evidence="2 3">
    <name type="scientific">Apiospora phragmitis</name>
    <dbReference type="NCBI Taxonomy" id="2905665"/>
    <lineage>
        <taxon>Eukaryota</taxon>
        <taxon>Fungi</taxon>
        <taxon>Dikarya</taxon>
        <taxon>Ascomycota</taxon>
        <taxon>Pezizomycotina</taxon>
        <taxon>Sordariomycetes</taxon>
        <taxon>Xylariomycetidae</taxon>
        <taxon>Amphisphaeriales</taxon>
        <taxon>Apiosporaceae</taxon>
        <taxon>Apiospora</taxon>
    </lineage>
</organism>
<comment type="caution">
    <text evidence="2">The sequence shown here is derived from an EMBL/GenBank/DDBJ whole genome shotgun (WGS) entry which is preliminary data.</text>
</comment>
<dbReference type="GeneID" id="92097954"/>
<evidence type="ECO:0000313" key="3">
    <source>
        <dbReference type="Proteomes" id="UP001480595"/>
    </source>
</evidence>
<proteinExistence type="predicted"/>
<reference evidence="2 3" key="1">
    <citation type="submission" date="2023-01" db="EMBL/GenBank/DDBJ databases">
        <title>Analysis of 21 Apiospora genomes using comparative genomics revels a genus with tremendous synthesis potential of carbohydrate active enzymes and secondary metabolites.</title>
        <authorList>
            <person name="Sorensen T."/>
        </authorList>
    </citation>
    <scope>NUCLEOTIDE SEQUENCE [LARGE SCALE GENOMIC DNA]</scope>
    <source>
        <strain evidence="2 3">CBS 135458</strain>
    </source>
</reference>
<protein>
    <submittedName>
        <fullName evidence="2">Uncharacterized protein</fullName>
    </submittedName>
</protein>
<dbReference type="EMBL" id="JAQQWL010000013">
    <property type="protein sequence ID" value="KAK8042999.1"/>
    <property type="molecule type" value="Genomic_DNA"/>
</dbReference>
<feature type="compositionally biased region" description="Basic and acidic residues" evidence="1">
    <location>
        <begin position="227"/>
        <end position="239"/>
    </location>
</feature>
<accession>A0ABR1T8S8</accession>
<dbReference type="Proteomes" id="UP001480595">
    <property type="component" value="Unassembled WGS sequence"/>
</dbReference>
<evidence type="ECO:0000313" key="2">
    <source>
        <dbReference type="EMBL" id="KAK8042999.1"/>
    </source>
</evidence>
<gene>
    <name evidence="2" type="ORF">PG994_013482</name>
</gene>